<accession>A0A656QRL9</accession>
<dbReference type="EMBL" id="JFHD01000006">
    <property type="protein sequence ID" value="KDR31425.1"/>
    <property type="molecule type" value="Genomic_DNA"/>
</dbReference>
<feature type="transmembrane region" description="Helical" evidence="1">
    <location>
        <begin position="301"/>
        <end position="320"/>
    </location>
</feature>
<evidence type="ECO:0000259" key="2">
    <source>
        <dbReference type="Pfam" id="PF01757"/>
    </source>
</evidence>
<dbReference type="InterPro" id="IPR050879">
    <property type="entry name" value="Acyltransferase_3"/>
</dbReference>
<feature type="transmembrane region" description="Helical" evidence="1">
    <location>
        <begin position="340"/>
        <end position="357"/>
    </location>
</feature>
<dbReference type="RefSeq" id="WP_051996487.1">
    <property type="nucleotide sequence ID" value="NZ_JFHD01000006.1"/>
</dbReference>
<comment type="caution">
    <text evidence="3">The sequence shown here is derived from an EMBL/GenBank/DDBJ whole genome shotgun (WGS) entry which is preliminary data.</text>
</comment>
<evidence type="ECO:0000256" key="1">
    <source>
        <dbReference type="SAM" id="Phobius"/>
    </source>
</evidence>
<keyword evidence="1" id="KW-0472">Membrane</keyword>
<feature type="transmembrane region" description="Helical" evidence="1">
    <location>
        <begin position="235"/>
        <end position="252"/>
    </location>
</feature>
<reference evidence="3 4" key="1">
    <citation type="submission" date="2014-03" db="EMBL/GenBank/DDBJ databases">
        <title>Draft Genome Sequences of Four Burkholderia Strains.</title>
        <authorList>
            <person name="Liu X.Y."/>
            <person name="Li C.X."/>
            <person name="Xu J.H."/>
        </authorList>
    </citation>
    <scope>NUCLEOTIDE SEQUENCE [LARGE SCALE GENOMIC DNA]</scope>
    <source>
        <strain evidence="3 4">OP-1</strain>
    </source>
</reference>
<name>A0A656QRL9_9BURK</name>
<dbReference type="Proteomes" id="UP000027451">
    <property type="component" value="Unassembled WGS sequence"/>
</dbReference>
<organism evidence="3 4">
    <name type="scientific">Caballeronia zhejiangensis</name>
    <dbReference type="NCBI Taxonomy" id="871203"/>
    <lineage>
        <taxon>Bacteria</taxon>
        <taxon>Pseudomonadati</taxon>
        <taxon>Pseudomonadota</taxon>
        <taxon>Betaproteobacteria</taxon>
        <taxon>Burkholderiales</taxon>
        <taxon>Burkholderiaceae</taxon>
        <taxon>Caballeronia</taxon>
    </lineage>
</organism>
<keyword evidence="4" id="KW-1185">Reference proteome</keyword>
<evidence type="ECO:0000313" key="3">
    <source>
        <dbReference type="EMBL" id="KDR31425.1"/>
    </source>
</evidence>
<dbReference type="PANTHER" id="PTHR23028">
    <property type="entry name" value="ACETYLTRANSFERASE"/>
    <property type="match status" value="1"/>
</dbReference>
<feature type="transmembrane region" description="Helical" evidence="1">
    <location>
        <begin position="389"/>
        <end position="409"/>
    </location>
</feature>
<feature type="domain" description="Acyltransferase 3" evidence="2">
    <location>
        <begin position="9"/>
        <end position="352"/>
    </location>
</feature>
<keyword evidence="1" id="KW-0812">Transmembrane</keyword>
<proteinExistence type="predicted"/>
<feature type="transmembrane region" description="Helical" evidence="1">
    <location>
        <begin position="40"/>
        <end position="59"/>
    </location>
</feature>
<dbReference type="InterPro" id="IPR002656">
    <property type="entry name" value="Acyl_transf_3_dom"/>
</dbReference>
<dbReference type="PANTHER" id="PTHR23028:SF53">
    <property type="entry name" value="ACYL_TRANSF_3 DOMAIN-CONTAINING PROTEIN"/>
    <property type="match status" value="1"/>
</dbReference>
<protein>
    <recommendedName>
        <fullName evidence="2">Acyltransferase 3 domain-containing protein</fullName>
    </recommendedName>
</protein>
<gene>
    <name evidence="3" type="ORF">BG60_33080</name>
</gene>
<feature type="transmembrane region" description="Helical" evidence="1">
    <location>
        <begin position="79"/>
        <end position="96"/>
    </location>
</feature>
<feature type="transmembrane region" description="Helical" evidence="1">
    <location>
        <begin position="195"/>
        <end position="215"/>
    </location>
</feature>
<keyword evidence="1" id="KW-1133">Transmembrane helix</keyword>
<sequence>MKDASSRIDSLTSMRFFAAAMIVALHGLDRGLSIGWTSHLALAQGVSFFFVLSGFVLTYNHPVLPDRRSVLQFYVARIARIWPCHIAATILLLLLIRNVSYYGLPEHFRAWITTAYVLLVHAWVPYQPLVTAYNTVSWSISTEFFFYLCFPFLLLGIARNWKWKLPVLALLTASFWIAASWLFKVPGFEVNADFLAYINPLPRVIEFFLGMLTAVAYRRHAPAWRTRTSFTRDTLVEVTALVMVIASLLISHRLEKYVSATAPLWGLVLGTTGLGLVTFPLFIGAFAFSRGFATRVLNWRVLVFLGEISFALYLTHPVFLLYRQVAPGLFDAMPRGEVTAIYWASGLFLAALLHWFVEKPALRLLKPRPPGRVSQPPTTTSRSTYPRDVAGLAAFGLVLYVLVTIQPSVRSAPEHGAIAEILFSGPATFATGDQLAEVYIDGGTRASPQRLRFVWTSTATHRLDHSVAVHLLDSRGVMVGQRDFVMETGARTAHTGDAWMNTLPLEPGELARVAHVAVALYDRHGLAPISCNGCATDWNASRLLISAVPANIAMTRVTVRQ</sequence>
<feature type="transmembrane region" description="Helical" evidence="1">
    <location>
        <begin position="264"/>
        <end position="289"/>
    </location>
</feature>
<feature type="transmembrane region" description="Helical" evidence="1">
    <location>
        <begin position="165"/>
        <end position="183"/>
    </location>
</feature>
<feature type="transmembrane region" description="Helical" evidence="1">
    <location>
        <begin position="138"/>
        <end position="158"/>
    </location>
</feature>
<dbReference type="GO" id="GO:0000271">
    <property type="term" value="P:polysaccharide biosynthetic process"/>
    <property type="evidence" value="ECO:0007669"/>
    <property type="project" value="TreeGrafter"/>
</dbReference>
<dbReference type="AlphaFoldDB" id="A0A656QRL9"/>
<evidence type="ECO:0000313" key="4">
    <source>
        <dbReference type="Proteomes" id="UP000027451"/>
    </source>
</evidence>
<dbReference type="GO" id="GO:0016020">
    <property type="term" value="C:membrane"/>
    <property type="evidence" value="ECO:0007669"/>
    <property type="project" value="TreeGrafter"/>
</dbReference>
<feature type="transmembrane region" description="Helical" evidence="1">
    <location>
        <begin position="108"/>
        <end position="126"/>
    </location>
</feature>
<dbReference type="Pfam" id="PF01757">
    <property type="entry name" value="Acyl_transf_3"/>
    <property type="match status" value="1"/>
</dbReference>
<feature type="transmembrane region" description="Helical" evidence="1">
    <location>
        <begin position="12"/>
        <end position="28"/>
    </location>
</feature>
<dbReference type="GO" id="GO:0016747">
    <property type="term" value="F:acyltransferase activity, transferring groups other than amino-acyl groups"/>
    <property type="evidence" value="ECO:0007669"/>
    <property type="project" value="InterPro"/>
</dbReference>